<dbReference type="AlphaFoldDB" id="A0A9Q0RUM3"/>
<feature type="compositionally biased region" description="Basic and acidic residues" evidence="1">
    <location>
        <begin position="20"/>
        <end position="33"/>
    </location>
</feature>
<comment type="caution">
    <text evidence="2">The sequence shown here is derived from an EMBL/GenBank/DDBJ whole genome shotgun (WGS) entry which is preliminary data.</text>
</comment>
<feature type="compositionally biased region" description="Acidic residues" evidence="1">
    <location>
        <begin position="34"/>
        <end position="45"/>
    </location>
</feature>
<feature type="compositionally biased region" description="Polar residues" evidence="1">
    <location>
        <begin position="8"/>
        <end position="18"/>
    </location>
</feature>
<sequence length="147" mass="16538">MCRLRNGRSMTKPQQLELANSRKREKAAERSDDSDSESNDEESETTDPKIVALLMRCPRNLDNITVSGVDLGISNVAGTIIRTWQNLSDEIHISNVIHQDYHHAAGFKNVNAGYVNWSEDLIKIMKPIGKKAELTPNETSGDKFEIR</sequence>
<feature type="region of interest" description="Disordered" evidence="1">
    <location>
        <begin position="1"/>
        <end position="49"/>
    </location>
</feature>
<evidence type="ECO:0000256" key="1">
    <source>
        <dbReference type="SAM" id="MobiDB-lite"/>
    </source>
</evidence>
<evidence type="ECO:0000313" key="3">
    <source>
        <dbReference type="Proteomes" id="UP001151699"/>
    </source>
</evidence>
<evidence type="ECO:0000313" key="2">
    <source>
        <dbReference type="EMBL" id="KAJ6634795.1"/>
    </source>
</evidence>
<gene>
    <name evidence="2" type="ORF">Bhyg_13374</name>
</gene>
<proteinExistence type="predicted"/>
<protein>
    <submittedName>
        <fullName evidence="2">Uncharacterized protein</fullName>
    </submittedName>
</protein>
<dbReference type="Proteomes" id="UP001151699">
    <property type="component" value="Chromosome C"/>
</dbReference>
<accession>A0A9Q0RUM3</accession>
<name>A0A9Q0RUM3_9DIPT</name>
<organism evidence="2 3">
    <name type="scientific">Pseudolycoriella hygida</name>
    <dbReference type="NCBI Taxonomy" id="35572"/>
    <lineage>
        <taxon>Eukaryota</taxon>
        <taxon>Metazoa</taxon>
        <taxon>Ecdysozoa</taxon>
        <taxon>Arthropoda</taxon>
        <taxon>Hexapoda</taxon>
        <taxon>Insecta</taxon>
        <taxon>Pterygota</taxon>
        <taxon>Neoptera</taxon>
        <taxon>Endopterygota</taxon>
        <taxon>Diptera</taxon>
        <taxon>Nematocera</taxon>
        <taxon>Sciaroidea</taxon>
        <taxon>Sciaridae</taxon>
        <taxon>Pseudolycoriella</taxon>
    </lineage>
</organism>
<reference evidence="2" key="1">
    <citation type="submission" date="2022-07" db="EMBL/GenBank/DDBJ databases">
        <authorList>
            <person name="Trinca V."/>
            <person name="Uliana J.V.C."/>
            <person name="Torres T.T."/>
            <person name="Ward R.J."/>
            <person name="Monesi N."/>
        </authorList>
    </citation>
    <scope>NUCLEOTIDE SEQUENCE</scope>
    <source>
        <strain evidence="2">HSMRA1968</strain>
        <tissue evidence="2">Whole embryos</tissue>
    </source>
</reference>
<dbReference type="EMBL" id="WJQU01000004">
    <property type="protein sequence ID" value="KAJ6634795.1"/>
    <property type="molecule type" value="Genomic_DNA"/>
</dbReference>
<keyword evidence="3" id="KW-1185">Reference proteome</keyword>